<organism evidence="2 3">
    <name type="scientific">Momordica charantia</name>
    <name type="common">Bitter gourd</name>
    <name type="synonym">Balsam pear</name>
    <dbReference type="NCBI Taxonomy" id="3673"/>
    <lineage>
        <taxon>Eukaryota</taxon>
        <taxon>Viridiplantae</taxon>
        <taxon>Streptophyta</taxon>
        <taxon>Embryophyta</taxon>
        <taxon>Tracheophyta</taxon>
        <taxon>Spermatophyta</taxon>
        <taxon>Magnoliopsida</taxon>
        <taxon>eudicotyledons</taxon>
        <taxon>Gunneridae</taxon>
        <taxon>Pentapetalae</taxon>
        <taxon>rosids</taxon>
        <taxon>fabids</taxon>
        <taxon>Cucurbitales</taxon>
        <taxon>Cucurbitaceae</taxon>
        <taxon>Momordiceae</taxon>
        <taxon>Momordica</taxon>
    </lineage>
</organism>
<reference evidence="3" key="1">
    <citation type="submission" date="2025-08" db="UniProtKB">
        <authorList>
            <consortium name="RefSeq"/>
        </authorList>
    </citation>
    <scope>IDENTIFICATION</scope>
</reference>
<dbReference type="KEGG" id="mcha:111021353"/>
<keyword evidence="2" id="KW-1185">Reference proteome</keyword>
<feature type="non-terminal residue" evidence="3">
    <location>
        <position position="1"/>
    </location>
</feature>
<dbReference type="InterPro" id="IPR007214">
    <property type="entry name" value="YbaK/aa-tRNA-synth-assoc-dom"/>
</dbReference>
<dbReference type="GO" id="GO:0002161">
    <property type="term" value="F:aminoacyl-tRNA deacylase activity"/>
    <property type="evidence" value="ECO:0007669"/>
    <property type="project" value="InterPro"/>
</dbReference>
<dbReference type="AlphaFoldDB" id="A0A6J1DMB4"/>
<proteinExistence type="predicted"/>
<dbReference type="CDD" id="cd04332">
    <property type="entry name" value="YbaK_like"/>
    <property type="match status" value="1"/>
</dbReference>
<evidence type="ECO:0000313" key="3">
    <source>
        <dbReference type="RefSeq" id="XP_022153976.1"/>
    </source>
</evidence>
<name>A0A6J1DMB4_MOMCH</name>
<protein>
    <submittedName>
        <fullName evidence="3">Uncharacterized protein LOC111021353</fullName>
    </submittedName>
</protein>
<dbReference type="OrthoDB" id="1058301at2759"/>
<dbReference type="Pfam" id="PF04073">
    <property type="entry name" value="tRNA_edit"/>
    <property type="match status" value="1"/>
</dbReference>
<evidence type="ECO:0000259" key="1">
    <source>
        <dbReference type="Pfam" id="PF04073"/>
    </source>
</evidence>
<sequence length="188" mass="20962">SQGADGDTVARLSAILRTNAVHDFSFKRVPYDYYDWPLEARRDVLGAPSVDHLCKSIVLVNTQAPSNVVDCSNRNNSKYYVVVVQYTAKFSAETVKNFLYSLNDGKIAKKKFNLRLAPEETSAKLTGYEHNGVTCIGMKTDIPVILDEAIAKLNPDYFWLGGGEIDLKLGIRTSEFVNFVKPFIVKCS</sequence>
<dbReference type="PANTHER" id="PTHR30411">
    <property type="entry name" value="CYTOPLASMIC PROTEIN"/>
    <property type="match status" value="1"/>
</dbReference>
<dbReference type="RefSeq" id="XP_022153976.1">
    <property type="nucleotide sequence ID" value="XM_022298284.1"/>
</dbReference>
<dbReference type="GeneID" id="111021353"/>
<evidence type="ECO:0000313" key="2">
    <source>
        <dbReference type="Proteomes" id="UP000504603"/>
    </source>
</evidence>
<feature type="domain" description="YbaK/aminoacyl-tRNA synthetase-associated" evidence="1">
    <location>
        <begin position="68"/>
        <end position="177"/>
    </location>
</feature>
<dbReference type="PANTHER" id="PTHR30411:SF4">
    <property type="entry name" value="YBAK_AMINOACYL-TRNA SYNTHETASE-ASSOCIATED DOMAIN-CONTAINING PROTEIN"/>
    <property type="match status" value="1"/>
</dbReference>
<dbReference type="Gene3D" id="3.90.960.10">
    <property type="entry name" value="YbaK/aminoacyl-tRNA synthetase-associated domain"/>
    <property type="match status" value="1"/>
</dbReference>
<gene>
    <name evidence="3" type="primary">LOC111021353</name>
</gene>
<dbReference type="InterPro" id="IPR036754">
    <property type="entry name" value="YbaK/aa-tRNA-synt-asso_dom_sf"/>
</dbReference>
<dbReference type="SUPFAM" id="SSF55826">
    <property type="entry name" value="YbaK/ProRS associated domain"/>
    <property type="match status" value="1"/>
</dbReference>
<accession>A0A6J1DMB4</accession>
<dbReference type="Proteomes" id="UP000504603">
    <property type="component" value="Unplaced"/>
</dbReference>